<gene>
    <name evidence="1" type="ORF">llap_12703</name>
</gene>
<reference evidence="2" key="1">
    <citation type="submission" date="2017-11" db="EMBL/GenBank/DDBJ databases">
        <authorList>
            <person name="Lima N.C."/>
            <person name="Parody-Merino A.M."/>
            <person name="Battley P.F."/>
            <person name="Fidler A.E."/>
            <person name="Prosdocimi F."/>
        </authorList>
    </citation>
    <scope>NUCLEOTIDE SEQUENCE [LARGE SCALE GENOMIC DNA]</scope>
</reference>
<evidence type="ECO:0000313" key="2">
    <source>
        <dbReference type="Proteomes" id="UP000233556"/>
    </source>
</evidence>
<organism evidence="1 2">
    <name type="scientific">Limosa lapponica baueri</name>
    <dbReference type="NCBI Taxonomy" id="1758121"/>
    <lineage>
        <taxon>Eukaryota</taxon>
        <taxon>Metazoa</taxon>
        <taxon>Chordata</taxon>
        <taxon>Craniata</taxon>
        <taxon>Vertebrata</taxon>
        <taxon>Euteleostomi</taxon>
        <taxon>Archelosauria</taxon>
        <taxon>Archosauria</taxon>
        <taxon>Dinosauria</taxon>
        <taxon>Saurischia</taxon>
        <taxon>Theropoda</taxon>
        <taxon>Coelurosauria</taxon>
        <taxon>Aves</taxon>
        <taxon>Neognathae</taxon>
        <taxon>Neoaves</taxon>
        <taxon>Charadriiformes</taxon>
        <taxon>Scolopacidae</taxon>
        <taxon>Limosa</taxon>
    </lineage>
</organism>
<keyword evidence="2" id="KW-1185">Reference proteome</keyword>
<reference evidence="2" key="2">
    <citation type="submission" date="2017-12" db="EMBL/GenBank/DDBJ databases">
        <title>Genome sequence of the Bar-tailed Godwit (Limosa lapponica baueri).</title>
        <authorList>
            <person name="Lima N.C.B."/>
            <person name="Parody-Merino A.M."/>
            <person name="Battley P.F."/>
            <person name="Fidler A.E."/>
            <person name="Prosdocimi F."/>
        </authorList>
    </citation>
    <scope>NUCLEOTIDE SEQUENCE [LARGE SCALE GENOMIC DNA]</scope>
</reference>
<accession>A0A2I0TT75</accession>
<dbReference type="Proteomes" id="UP000233556">
    <property type="component" value="Unassembled WGS sequence"/>
</dbReference>
<name>A0A2I0TT75_LIMLA</name>
<protein>
    <submittedName>
        <fullName evidence="1">Uncharacterized protein</fullName>
    </submittedName>
</protein>
<dbReference type="AlphaFoldDB" id="A0A2I0TT75"/>
<proteinExistence type="predicted"/>
<dbReference type="EMBL" id="KZ507364">
    <property type="protein sequence ID" value="PKU36992.1"/>
    <property type="molecule type" value="Genomic_DNA"/>
</dbReference>
<evidence type="ECO:0000313" key="1">
    <source>
        <dbReference type="EMBL" id="PKU36992.1"/>
    </source>
</evidence>
<sequence length="82" mass="8873">MVATAEARQCNPNSLEKWVLGLAIPRASQDRVSQTPYIIASTYGEYMFNLNIGYVCKCGAMAVTSIGLPHLATPSKTVIKIV</sequence>